<dbReference type="EMBL" id="JBHRXV010000011">
    <property type="protein sequence ID" value="MFC3714012.1"/>
    <property type="molecule type" value="Genomic_DNA"/>
</dbReference>
<evidence type="ECO:0000313" key="3">
    <source>
        <dbReference type="Proteomes" id="UP001595615"/>
    </source>
</evidence>
<organism evidence="2 3">
    <name type="scientific">Sphingoaurantiacus capsulatus</name>
    <dbReference type="NCBI Taxonomy" id="1771310"/>
    <lineage>
        <taxon>Bacteria</taxon>
        <taxon>Pseudomonadati</taxon>
        <taxon>Pseudomonadota</taxon>
        <taxon>Alphaproteobacteria</taxon>
        <taxon>Sphingomonadales</taxon>
        <taxon>Sphingosinicellaceae</taxon>
        <taxon>Sphingoaurantiacus</taxon>
    </lineage>
</organism>
<dbReference type="EC" id="2.4.-.-" evidence="2"/>
<dbReference type="Gene3D" id="3.40.50.2000">
    <property type="entry name" value="Glycogen Phosphorylase B"/>
    <property type="match status" value="2"/>
</dbReference>
<dbReference type="Proteomes" id="UP001595615">
    <property type="component" value="Unassembled WGS sequence"/>
</dbReference>
<dbReference type="PANTHER" id="PTHR12526">
    <property type="entry name" value="GLYCOSYLTRANSFERASE"/>
    <property type="match status" value="1"/>
</dbReference>
<dbReference type="SUPFAM" id="SSF53756">
    <property type="entry name" value="UDP-Glycosyltransferase/glycogen phosphorylase"/>
    <property type="match status" value="1"/>
</dbReference>
<dbReference type="GO" id="GO:0016757">
    <property type="term" value="F:glycosyltransferase activity"/>
    <property type="evidence" value="ECO:0007669"/>
    <property type="project" value="UniProtKB-KW"/>
</dbReference>
<accession>A0ABV7XCX1</accession>
<dbReference type="RefSeq" id="WP_380863052.1">
    <property type="nucleotide sequence ID" value="NZ_JBHRXV010000011.1"/>
</dbReference>
<gene>
    <name evidence="2" type="ORF">ACFOMD_15680</name>
</gene>
<sequence length="364" mass="39721">MLLLVPLPPPLHGSAQACQSVVDHLAAASPDREFEMRVVNIAGARILSDVGVFRVSKAMRVALLILRVAVLTIFWRPTKAYLAMAVIGPGLIKDIALGIVTRFTRVPLIVHLHGRGLAAYADRPILGSLLKWLFKGQTVIVLAEPLARDIEAFARSTSVAVVPNGANDFASKRKSRPSGAVRVLFLSNLVEAKGPLLLLEAAQILRERECVFEVCFAGAPASDGMFHDRFLEALAREPWSTLARYVGPAYGKLKQELLDAADIFVLPSQNEGFPLSILEAMSAGLVIVSTSEGAIPEMLADNAGVLIRERSAVALADALEELIRSPNLREAFGTRARKRYEDRYQLEKFQERVADILVGNARTR</sequence>
<comment type="caution">
    <text evidence="2">The sequence shown here is derived from an EMBL/GenBank/DDBJ whole genome shotgun (WGS) entry which is preliminary data.</text>
</comment>
<evidence type="ECO:0000259" key="1">
    <source>
        <dbReference type="Pfam" id="PF00534"/>
    </source>
</evidence>
<name>A0ABV7XCX1_9SPHN</name>
<dbReference type="InterPro" id="IPR001296">
    <property type="entry name" value="Glyco_trans_1"/>
</dbReference>
<dbReference type="CDD" id="cd03801">
    <property type="entry name" value="GT4_PimA-like"/>
    <property type="match status" value="1"/>
</dbReference>
<proteinExistence type="predicted"/>
<reference evidence="3" key="1">
    <citation type="journal article" date="2019" name="Int. J. Syst. Evol. Microbiol.">
        <title>The Global Catalogue of Microorganisms (GCM) 10K type strain sequencing project: providing services to taxonomists for standard genome sequencing and annotation.</title>
        <authorList>
            <consortium name="The Broad Institute Genomics Platform"/>
            <consortium name="The Broad Institute Genome Sequencing Center for Infectious Disease"/>
            <person name="Wu L."/>
            <person name="Ma J."/>
        </authorList>
    </citation>
    <scope>NUCLEOTIDE SEQUENCE [LARGE SCALE GENOMIC DNA]</scope>
    <source>
        <strain evidence="3">KCTC 42644</strain>
    </source>
</reference>
<keyword evidence="2" id="KW-0808">Transferase</keyword>
<evidence type="ECO:0000313" key="2">
    <source>
        <dbReference type="EMBL" id="MFC3714012.1"/>
    </source>
</evidence>
<feature type="domain" description="Glycosyl transferase family 1" evidence="1">
    <location>
        <begin position="172"/>
        <end position="339"/>
    </location>
</feature>
<protein>
    <submittedName>
        <fullName evidence="2">Glycosyltransferase family 4 protein</fullName>
        <ecNumber evidence="2">2.4.-.-</ecNumber>
    </submittedName>
</protein>
<keyword evidence="2" id="KW-0328">Glycosyltransferase</keyword>
<dbReference type="Pfam" id="PF00534">
    <property type="entry name" value="Glycos_transf_1"/>
    <property type="match status" value="1"/>
</dbReference>
<keyword evidence="3" id="KW-1185">Reference proteome</keyword>